<dbReference type="GO" id="GO:0003700">
    <property type="term" value="F:DNA-binding transcription factor activity"/>
    <property type="evidence" value="ECO:0007669"/>
    <property type="project" value="InterPro"/>
</dbReference>
<evidence type="ECO:0000256" key="2">
    <source>
        <dbReference type="ARBA" id="ARBA00023015"/>
    </source>
</evidence>
<dbReference type="GO" id="GO:0003677">
    <property type="term" value="F:DNA binding"/>
    <property type="evidence" value="ECO:0007669"/>
    <property type="project" value="UniProtKB-KW"/>
</dbReference>
<keyword evidence="7" id="KW-1185">Reference proteome</keyword>
<gene>
    <name evidence="6" type="ORF">G4Z14_04380</name>
</gene>
<name>A0A6M0QQ98_9RHOB</name>
<comment type="similarity">
    <text evidence="1">Belongs to the LysR transcriptional regulatory family.</text>
</comment>
<evidence type="ECO:0000313" key="6">
    <source>
        <dbReference type="EMBL" id="NEY89526.1"/>
    </source>
</evidence>
<evidence type="ECO:0000256" key="1">
    <source>
        <dbReference type="ARBA" id="ARBA00009437"/>
    </source>
</evidence>
<dbReference type="Pfam" id="PF00126">
    <property type="entry name" value="HTH_1"/>
    <property type="match status" value="1"/>
</dbReference>
<dbReference type="RefSeq" id="WP_164623576.1">
    <property type="nucleotide sequence ID" value="NZ_JAAIVJ010000002.1"/>
</dbReference>
<dbReference type="SUPFAM" id="SSF53850">
    <property type="entry name" value="Periplasmic binding protein-like II"/>
    <property type="match status" value="1"/>
</dbReference>
<dbReference type="AlphaFoldDB" id="A0A6M0QQ98"/>
<dbReference type="EMBL" id="JAAIVJ010000002">
    <property type="protein sequence ID" value="NEY89526.1"/>
    <property type="molecule type" value="Genomic_DNA"/>
</dbReference>
<accession>A0A6M0QQ98</accession>
<sequence length="313" mass="33543">MDAFLKRGLKLRHLQLLVSLQETGQLSHSAEALGIAQPAASRLLVEIEAIVGHSVHARVGRGLALTDVGASLARRAARVLIELRDAEREISGITTGTRGHIRIGSVTGPAMDRVLPVLRHARLALPDVTAEVYVAPSDLLCEQLLNGRLDFVIGRLPAGQSADLFSIRMLETEPVSLLVRRGHHLAGLPQITPEDLLQFDWVMPGQDAILGRAVKARLAELGLPMPPQRLSTSSFLLTLAMMQQSNAVAPIARAVAETFANGPDAPYVTLPIDLGIEVEPFGLITRAGSSLPRVVARMIDMVLGKTIPAEPTA</sequence>
<dbReference type="Proteomes" id="UP000477782">
    <property type="component" value="Unassembled WGS sequence"/>
</dbReference>
<comment type="caution">
    <text evidence="6">The sequence shown here is derived from an EMBL/GenBank/DDBJ whole genome shotgun (WGS) entry which is preliminary data.</text>
</comment>
<proteinExistence type="inferred from homology"/>
<dbReference type="InterPro" id="IPR036390">
    <property type="entry name" value="WH_DNA-bd_sf"/>
</dbReference>
<dbReference type="PANTHER" id="PTHR30419:SF8">
    <property type="entry name" value="NITROGEN ASSIMILATION TRANSCRIPTIONAL ACTIVATOR-RELATED"/>
    <property type="match status" value="1"/>
</dbReference>
<keyword evidence="2" id="KW-0805">Transcription regulation</keyword>
<evidence type="ECO:0000259" key="5">
    <source>
        <dbReference type="PROSITE" id="PS50931"/>
    </source>
</evidence>
<dbReference type="PANTHER" id="PTHR30419">
    <property type="entry name" value="HTH-TYPE TRANSCRIPTIONAL REGULATOR YBHD"/>
    <property type="match status" value="1"/>
</dbReference>
<reference evidence="6 7" key="1">
    <citation type="submission" date="2020-02" db="EMBL/GenBank/DDBJ databases">
        <authorList>
            <person name="Chen W.-M."/>
        </authorList>
    </citation>
    <scope>NUCLEOTIDE SEQUENCE [LARGE SCALE GENOMIC DNA]</scope>
    <source>
        <strain evidence="6 7">KMS-5</strain>
    </source>
</reference>
<dbReference type="InterPro" id="IPR050950">
    <property type="entry name" value="HTH-type_LysR_regulators"/>
</dbReference>
<dbReference type="GO" id="GO:0005829">
    <property type="term" value="C:cytosol"/>
    <property type="evidence" value="ECO:0007669"/>
    <property type="project" value="TreeGrafter"/>
</dbReference>
<dbReference type="InterPro" id="IPR000847">
    <property type="entry name" value="LysR_HTH_N"/>
</dbReference>
<evidence type="ECO:0000313" key="7">
    <source>
        <dbReference type="Proteomes" id="UP000477782"/>
    </source>
</evidence>
<evidence type="ECO:0000256" key="3">
    <source>
        <dbReference type="ARBA" id="ARBA00023125"/>
    </source>
</evidence>
<dbReference type="SUPFAM" id="SSF46785">
    <property type="entry name" value="Winged helix' DNA-binding domain"/>
    <property type="match status" value="1"/>
</dbReference>
<keyword evidence="4" id="KW-0804">Transcription</keyword>
<evidence type="ECO:0000256" key="4">
    <source>
        <dbReference type="ARBA" id="ARBA00023163"/>
    </source>
</evidence>
<organism evidence="6 7">
    <name type="scientific">Tabrizicola oligotrophica</name>
    <dbReference type="NCBI Taxonomy" id="2710650"/>
    <lineage>
        <taxon>Bacteria</taxon>
        <taxon>Pseudomonadati</taxon>
        <taxon>Pseudomonadota</taxon>
        <taxon>Alphaproteobacteria</taxon>
        <taxon>Rhodobacterales</taxon>
        <taxon>Paracoccaceae</taxon>
        <taxon>Tabrizicola</taxon>
    </lineage>
</organism>
<feature type="domain" description="HTH lysR-type" evidence="5">
    <location>
        <begin position="9"/>
        <end position="66"/>
    </location>
</feature>
<dbReference type="InterPro" id="IPR005119">
    <property type="entry name" value="LysR_subst-bd"/>
</dbReference>
<dbReference type="Gene3D" id="1.10.10.10">
    <property type="entry name" value="Winged helix-like DNA-binding domain superfamily/Winged helix DNA-binding domain"/>
    <property type="match status" value="1"/>
</dbReference>
<dbReference type="InterPro" id="IPR036388">
    <property type="entry name" value="WH-like_DNA-bd_sf"/>
</dbReference>
<dbReference type="Gene3D" id="3.40.190.290">
    <property type="match status" value="1"/>
</dbReference>
<dbReference type="PROSITE" id="PS50931">
    <property type="entry name" value="HTH_LYSR"/>
    <property type="match status" value="1"/>
</dbReference>
<dbReference type="Pfam" id="PF03466">
    <property type="entry name" value="LysR_substrate"/>
    <property type="match status" value="1"/>
</dbReference>
<keyword evidence="3" id="KW-0238">DNA-binding</keyword>
<protein>
    <submittedName>
        <fullName evidence="6">LysR family transcriptional regulator</fullName>
    </submittedName>
</protein>